<feature type="region of interest" description="Disordered" evidence="1">
    <location>
        <begin position="257"/>
        <end position="280"/>
    </location>
</feature>
<sequence length="311" mass="34088">MIYKNDKELSVIILLIKQARFFLENPKKQMAEMPEEVEQLLSFAEGVDMGTTGAGAAGLGIGATISLAALYSAGITGLSAAGIASGLAAIGGSMLGGIAALAALPVAVGIGSALAYKWLTSESLEDKKKRLLGDLEKIQPEMKVKIKCSDKAIANQAYNFYVLIYGAMNDLRQDLGMEPLREIEQIAQRPEVSKVENEIDLANDDPKQEEIEKKSDDKNQKLVREIYPKGSLPEPDNIVNKNIGHKDKLLIEELIETQSQATEKNETPNNEQTSQNKKSLAEELRELKAIWEEDLITDEEYSAKKKQILGL</sequence>
<dbReference type="AlphaFoldDB" id="A0A5S9F6I6"/>
<protein>
    <recommendedName>
        <fullName evidence="4">SHOCT domain-containing protein</fullName>
    </recommendedName>
</protein>
<evidence type="ECO:0000313" key="2">
    <source>
        <dbReference type="EMBL" id="BBM86644.1"/>
    </source>
</evidence>
<dbReference type="OrthoDB" id="5996503at2"/>
<gene>
    <name evidence="2" type="ORF">UABAM_05030</name>
</gene>
<evidence type="ECO:0000256" key="1">
    <source>
        <dbReference type="SAM" id="MobiDB-lite"/>
    </source>
</evidence>
<keyword evidence="3" id="KW-1185">Reference proteome</keyword>
<accession>A0A5S9F6I6</accession>
<proteinExistence type="predicted"/>
<dbReference type="EMBL" id="AP019860">
    <property type="protein sequence ID" value="BBM86644.1"/>
    <property type="molecule type" value="Genomic_DNA"/>
</dbReference>
<dbReference type="KEGG" id="uam:UABAM_05030"/>
<feature type="compositionally biased region" description="Polar residues" evidence="1">
    <location>
        <begin position="257"/>
        <end position="278"/>
    </location>
</feature>
<evidence type="ECO:0000313" key="3">
    <source>
        <dbReference type="Proteomes" id="UP000326354"/>
    </source>
</evidence>
<dbReference type="RefSeq" id="WP_151970690.1">
    <property type="nucleotide sequence ID" value="NZ_AP019860.1"/>
</dbReference>
<name>A0A5S9F6I6_UABAM</name>
<organism evidence="2 3">
    <name type="scientific">Uabimicrobium amorphum</name>
    <dbReference type="NCBI Taxonomy" id="2596890"/>
    <lineage>
        <taxon>Bacteria</taxon>
        <taxon>Pseudomonadati</taxon>
        <taxon>Planctomycetota</taxon>
        <taxon>Candidatus Uabimicrobiia</taxon>
        <taxon>Candidatus Uabimicrobiales</taxon>
        <taxon>Candidatus Uabimicrobiaceae</taxon>
        <taxon>Candidatus Uabimicrobium</taxon>
    </lineage>
</organism>
<reference evidence="2 3" key="1">
    <citation type="submission" date="2019-08" db="EMBL/GenBank/DDBJ databases">
        <title>Complete genome sequence of Candidatus Uab amorphum.</title>
        <authorList>
            <person name="Shiratori T."/>
            <person name="Suzuki S."/>
            <person name="Kakizawa Y."/>
            <person name="Ishida K."/>
        </authorList>
    </citation>
    <scope>NUCLEOTIDE SEQUENCE [LARGE SCALE GENOMIC DNA]</scope>
    <source>
        <strain evidence="2 3">SRT547</strain>
    </source>
</reference>
<evidence type="ECO:0008006" key="4">
    <source>
        <dbReference type="Google" id="ProtNLM"/>
    </source>
</evidence>
<dbReference type="Proteomes" id="UP000326354">
    <property type="component" value="Chromosome"/>
</dbReference>